<proteinExistence type="inferred from homology"/>
<keyword evidence="1" id="KW-0234">DNA repair</keyword>
<dbReference type="EMBL" id="KV448135">
    <property type="protein sequence ID" value="OAX43612.1"/>
    <property type="molecule type" value="Genomic_DNA"/>
</dbReference>
<comment type="similarity">
    <text evidence="1">Belongs to the helicase family.</text>
</comment>
<evidence type="ECO:0000256" key="1">
    <source>
        <dbReference type="RuleBase" id="RU363044"/>
    </source>
</evidence>
<comment type="catalytic activity">
    <reaction evidence="1">
        <text>ATP + H2O = ADP + phosphate + H(+)</text>
        <dbReference type="Rhea" id="RHEA:13065"/>
        <dbReference type="ChEBI" id="CHEBI:15377"/>
        <dbReference type="ChEBI" id="CHEBI:15378"/>
        <dbReference type="ChEBI" id="CHEBI:30616"/>
        <dbReference type="ChEBI" id="CHEBI:43474"/>
        <dbReference type="ChEBI" id="CHEBI:456216"/>
        <dbReference type="EC" id="5.6.2.3"/>
    </reaction>
</comment>
<evidence type="ECO:0000259" key="3">
    <source>
        <dbReference type="Pfam" id="PF01693"/>
    </source>
</evidence>
<dbReference type="InterPro" id="IPR009027">
    <property type="entry name" value="Ribosomal_bL9/RNase_H1_N"/>
</dbReference>
<evidence type="ECO:0000259" key="4">
    <source>
        <dbReference type="Pfam" id="PF05970"/>
    </source>
</evidence>
<dbReference type="Proteomes" id="UP000092154">
    <property type="component" value="Unassembled WGS sequence"/>
</dbReference>
<dbReference type="EC" id="5.6.2.3" evidence="1"/>
<organism evidence="5 6">
    <name type="scientific">Rhizopogon vinicolor AM-OR11-026</name>
    <dbReference type="NCBI Taxonomy" id="1314800"/>
    <lineage>
        <taxon>Eukaryota</taxon>
        <taxon>Fungi</taxon>
        <taxon>Dikarya</taxon>
        <taxon>Basidiomycota</taxon>
        <taxon>Agaricomycotina</taxon>
        <taxon>Agaricomycetes</taxon>
        <taxon>Agaricomycetidae</taxon>
        <taxon>Boletales</taxon>
        <taxon>Suillineae</taxon>
        <taxon>Rhizopogonaceae</taxon>
        <taxon>Rhizopogon</taxon>
    </lineage>
</organism>
<dbReference type="AlphaFoldDB" id="A0A1B7NFG4"/>
<dbReference type="GO" id="GO:0016887">
    <property type="term" value="F:ATP hydrolysis activity"/>
    <property type="evidence" value="ECO:0007669"/>
    <property type="project" value="RHEA"/>
</dbReference>
<name>A0A1B7NFG4_9AGAM</name>
<keyword evidence="1" id="KW-0067">ATP-binding</keyword>
<dbReference type="InterPro" id="IPR010285">
    <property type="entry name" value="DNA_helicase_pif1-like_DEAD"/>
</dbReference>
<accession>A0A1B7NFG4</accession>
<reference evidence="5 6" key="1">
    <citation type="submission" date="2016-06" db="EMBL/GenBank/DDBJ databases">
        <title>Comparative genomics of the ectomycorrhizal sister species Rhizopogon vinicolor and Rhizopogon vesiculosus (Basidiomycota: Boletales) reveals a divergence of the mating type B locus.</title>
        <authorList>
            <consortium name="DOE Joint Genome Institute"/>
            <person name="Mujic A.B."/>
            <person name="Kuo A."/>
            <person name="Tritt A."/>
            <person name="Lipzen A."/>
            <person name="Chen C."/>
            <person name="Johnson J."/>
            <person name="Sharma A."/>
            <person name="Barry K."/>
            <person name="Grigoriev I.V."/>
            <person name="Spatafora J.W."/>
        </authorList>
    </citation>
    <scope>NUCLEOTIDE SEQUENCE [LARGE SCALE GENOMIC DNA]</scope>
    <source>
        <strain evidence="5 6">AM-OR11-026</strain>
    </source>
</reference>
<dbReference type="STRING" id="1314800.A0A1B7NFG4"/>
<evidence type="ECO:0000313" key="5">
    <source>
        <dbReference type="EMBL" id="OAX43612.1"/>
    </source>
</evidence>
<dbReference type="GO" id="GO:0000723">
    <property type="term" value="P:telomere maintenance"/>
    <property type="evidence" value="ECO:0007669"/>
    <property type="project" value="InterPro"/>
</dbReference>
<keyword evidence="6" id="KW-1185">Reference proteome</keyword>
<dbReference type="Gene3D" id="3.40.970.10">
    <property type="entry name" value="Ribonuclease H1, N-terminal domain"/>
    <property type="match status" value="1"/>
</dbReference>
<dbReference type="Gene3D" id="3.40.50.300">
    <property type="entry name" value="P-loop containing nucleotide triphosphate hydrolases"/>
    <property type="match status" value="1"/>
</dbReference>
<evidence type="ECO:0000256" key="2">
    <source>
        <dbReference type="SAM" id="MobiDB-lite"/>
    </source>
</evidence>
<dbReference type="InterPro" id="IPR051055">
    <property type="entry name" value="PIF1_helicase"/>
</dbReference>
<feature type="region of interest" description="Disordered" evidence="2">
    <location>
        <begin position="156"/>
        <end position="175"/>
    </location>
</feature>
<dbReference type="Pfam" id="PF05970">
    <property type="entry name" value="PIF1"/>
    <property type="match status" value="1"/>
</dbReference>
<dbReference type="PANTHER" id="PTHR47642:SF5">
    <property type="entry name" value="ATP-DEPENDENT DNA HELICASE"/>
    <property type="match status" value="1"/>
</dbReference>
<dbReference type="InterPro" id="IPR037056">
    <property type="entry name" value="RNase_H1_N_sf"/>
</dbReference>
<dbReference type="InParanoid" id="A0A1B7NFG4"/>
<gene>
    <name evidence="5" type="ORF">K503DRAFT_107676</name>
</gene>
<dbReference type="SUPFAM" id="SSF55658">
    <property type="entry name" value="L9 N-domain-like"/>
    <property type="match status" value="1"/>
</dbReference>
<dbReference type="SUPFAM" id="SSF52540">
    <property type="entry name" value="P-loop containing nucleoside triphosphate hydrolases"/>
    <property type="match status" value="1"/>
</dbReference>
<sequence length="319" mass="35211">MSEHCAGTRLVFRSHVVTSRQIDFLQAQAQRLSRSPFCKTSNSLRSAMPVRYYAVRIGREGPKIYSNYHDFQMAICGLSGSSGKGFDTYREAEAWLTGVPMPAASVTSVTSQTTSTCRFLVPGLHSNSITSCNEQRQWCGRPYPGPQPDRRWSEYESPLNTRHARPNGDRLTPPPPYIPLARYDVPREPEIPPPLLPPQPAVELSEEQKQVLRLVQNDKNIFFTGPAGTGKSVLLRAIIDVLRVKFGGAVAITAPTGIAGVNIGGSTIHSWAGIRLGKEGVEKLVNGLSRAAIRRWLSTCALVIEFQCWMGAYSTSLRR</sequence>
<feature type="domain" description="DNA helicase Pif1-like DEAD-box helicase" evidence="4">
    <location>
        <begin position="204"/>
        <end position="303"/>
    </location>
</feature>
<dbReference type="PANTHER" id="PTHR47642">
    <property type="entry name" value="ATP-DEPENDENT DNA HELICASE"/>
    <property type="match status" value="1"/>
</dbReference>
<dbReference type="GO" id="GO:0006310">
    <property type="term" value="P:DNA recombination"/>
    <property type="evidence" value="ECO:0007669"/>
    <property type="project" value="UniProtKB-KW"/>
</dbReference>
<dbReference type="InterPro" id="IPR027417">
    <property type="entry name" value="P-loop_NTPase"/>
</dbReference>
<dbReference type="Pfam" id="PF01693">
    <property type="entry name" value="Cauli_VI"/>
    <property type="match status" value="1"/>
</dbReference>
<keyword evidence="1" id="KW-0233">DNA recombination</keyword>
<keyword evidence="1" id="KW-0347">Helicase</keyword>
<keyword evidence="1" id="KW-0547">Nucleotide-binding</keyword>
<dbReference type="GO" id="GO:0005524">
    <property type="term" value="F:ATP binding"/>
    <property type="evidence" value="ECO:0007669"/>
    <property type="project" value="UniProtKB-KW"/>
</dbReference>
<keyword evidence="1" id="KW-0378">Hydrolase</keyword>
<dbReference type="GO" id="GO:0006281">
    <property type="term" value="P:DNA repair"/>
    <property type="evidence" value="ECO:0007669"/>
    <property type="project" value="UniProtKB-KW"/>
</dbReference>
<dbReference type="GO" id="GO:0043139">
    <property type="term" value="F:5'-3' DNA helicase activity"/>
    <property type="evidence" value="ECO:0007669"/>
    <property type="project" value="UniProtKB-EC"/>
</dbReference>
<evidence type="ECO:0000313" key="6">
    <source>
        <dbReference type="Proteomes" id="UP000092154"/>
    </source>
</evidence>
<keyword evidence="1" id="KW-0227">DNA damage</keyword>
<comment type="cofactor">
    <cofactor evidence="1">
        <name>Mg(2+)</name>
        <dbReference type="ChEBI" id="CHEBI:18420"/>
    </cofactor>
</comment>
<protein>
    <recommendedName>
        <fullName evidence="1">ATP-dependent DNA helicase</fullName>
        <ecNumber evidence="1">5.6.2.3</ecNumber>
    </recommendedName>
</protein>
<feature type="domain" description="Ribonuclease H1 N-terminal" evidence="3">
    <location>
        <begin position="51"/>
        <end position="95"/>
    </location>
</feature>
<dbReference type="InterPro" id="IPR011320">
    <property type="entry name" value="RNase_H1_N"/>
</dbReference>
<dbReference type="OrthoDB" id="432234at2759"/>